<dbReference type="InterPro" id="IPR002575">
    <property type="entry name" value="Aminoglycoside_PTrfase"/>
</dbReference>
<dbReference type="PANTHER" id="PTHR21064:SF6">
    <property type="entry name" value="AMINOGLYCOSIDE PHOSPHOTRANSFERASE DOMAIN-CONTAINING PROTEIN"/>
    <property type="match status" value="1"/>
</dbReference>
<dbReference type="Pfam" id="PF01636">
    <property type="entry name" value="APH"/>
    <property type="match status" value="1"/>
</dbReference>
<dbReference type="InterPro" id="IPR011009">
    <property type="entry name" value="Kinase-like_dom_sf"/>
</dbReference>
<feature type="domain" description="Aminoglycoside phosphotransferase" evidence="2">
    <location>
        <begin position="41"/>
        <end position="275"/>
    </location>
</feature>
<dbReference type="RefSeq" id="WP_213516911.1">
    <property type="nucleotide sequence ID" value="NZ_BOSE01000006.1"/>
</dbReference>
<evidence type="ECO:0000256" key="1">
    <source>
        <dbReference type="ARBA" id="ARBA00038240"/>
    </source>
</evidence>
<evidence type="ECO:0000259" key="2">
    <source>
        <dbReference type="Pfam" id="PF01636"/>
    </source>
</evidence>
<dbReference type="InterPro" id="IPR050249">
    <property type="entry name" value="Pseudomonas-type_ThrB"/>
</dbReference>
<dbReference type="GO" id="GO:0004413">
    <property type="term" value="F:homoserine kinase activity"/>
    <property type="evidence" value="ECO:0007669"/>
    <property type="project" value="TreeGrafter"/>
</dbReference>
<evidence type="ECO:0000313" key="3">
    <source>
        <dbReference type="EMBL" id="GIP17498.1"/>
    </source>
</evidence>
<accession>A0A920CZI0</accession>
<comment type="caution">
    <text evidence="3">The sequence shown here is derived from an EMBL/GenBank/DDBJ whole genome shotgun (WGS) entry which is preliminary data.</text>
</comment>
<organism evidence="3 4">
    <name type="scientific">Paenibacillus montaniterrae</name>
    <dbReference type="NCBI Taxonomy" id="429341"/>
    <lineage>
        <taxon>Bacteria</taxon>
        <taxon>Bacillati</taxon>
        <taxon>Bacillota</taxon>
        <taxon>Bacilli</taxon>
        <taxon>Bacillales</taxon>
        <taxon>Paenibacillaceae</taxon>
        <taxon>Paenibacillus</taxon>
    </lineage>
</organism>
<dbReference type="Gene3D" id="3.90.1200.10">
    <property type="match status" value="1"/>
</dbReference>
<name>A0A920CZI0_9BACL</name>
<comment type="similarity">
    <text evidence="1">Belongs to the pseudomonas-type ThrB family.</text>
</comment>
<proteinExistence type="inferred from homology"/>
<dbReference type="EMBL" id="BOSE01000006">
    <property type="protein sequence ID" value="GIP17498.1"/>
    <property type="molecule type" value="Genomic_DNA"/>
</dbReference>
<evidence type="ECO:0000313" key="4">
    <source>
        <dbReference type="Proteomes" id="UP000683139"/>
    </source>
</evidence>
<dbReference type="Gene3D" id="3.30.200.20">
    <property type="entry name" value="Phosphorylase Kinase, domain 1"/>
    <property type="match status" value="1"/>
</dbReference>
<reference evidence="3" key="1">
    <citation type="submission" date="2021-03" db="EMBL/GenBank/DDBJ databases">
        <title>Antimicrobial resistance genes in bacteria isolated from Japanese honey, and their potential for conferring macrolide and lincosamide resistance in the American foulbrood pathogen Paenibacillus larvae.</title>
        <authorList>
            <person name="Okamoto M."/>
            <person name="Kumagai M."/>
            <person name="Kanamori H."/>
            <person name="Takamatsu D."/>
        </authorList>
    </citation>
    <scope>NUCLEOTIDE SEQUENCE</scope>
    <source>
        <strain evidence="3">J40TS1</strain>
    </source>
</reference>
<dbReference type="GO" id="GO:0009088">
    <property type="term" value="P:threonine biosynthetic process"/>
    <property type="evidence" value="ECO:0007669"/>
    <property type="project" value="TreeGrafter"/>
</dbReference>
<dbReference type="PANTHER" id="PTHR21064">
    <property type="entry name" value="AMINOGLYCOSIDE PHOSPHOTRANSFERASE DOMAIN-CONTAINING PROTEIN-RELATED"/>
    <property type="match status" value="1"/>
</dbReference>
<gene>
    <name evidence="3" type="ORF">J40TS1_31400</name>
</gene>
<dbReference type="AlphaFoldDB" id="A0A920CZI0"/>
<protein>
    <recommendedName>
        <fullName evidence="2">Aminoglycoside phosphotransferase domain-containing protein</fullName>
    </recommendedName>
</protein>
<keyword evidence="4" id="KW-1185">Reference proteome</keyword>
<sequence length="338" mass="39689">MIEQALVLRSVINGDYLIRFLSDQYSIGPWIECNYLLRGLNDTYKVRTHQGLYVLRIYRVEVRADYIDYELSIINKLSEVLLNKTTQVALPIRKLDNSFCSEIKAPEGNRYAVLFQFAEGEEYTLNDEDSCFLFGQSAAELHLAMDRITVELPKHDLDINFLIRQSVERIINYIGNDHTQTDFLLEFANKLCEIIERRIELGLDWGICHGDMHGNNNVQFNEGIFTHIDFEWSCKGWRSYDLAQVLISRRRHHQIDQANTLWNAIIKGYRTVRPFSENDEKAVEDFIIVRRLWVMNLDVAFIHSYSGSLDYGEDWLNGFIKEFKEYLSKKFEEGKSIR</sequence>
<dbReference type="Proteomes" id="UP000683139">
    <property type="component" value="Unassembled WGS sequence"/>
</dbReference>
<dbReference type="SUPFAM" id="SSF56112">
    <property type="entry name" value="Protein kinase-like (PK-like)"/>
    <property type="match status" value="1"/>
</dbReference>